<dbReference type="InterPro" id="IPR007729">
    <property type="entry name" value="DGOK"/>
</dbReference>
<accession>F9Y9Z6</accession>
<sequence>MTGDWLAIDALSGQGWQMRGAEVQRAFALDGGALPDLPIVACGIGGVPAMPVPTIPLHLAAGAQQKLLAPLIQSDTGAVTMGHEARIIGWLRAAGDWDGAICLCHSRTIWAHVSAGEVIGLRASLTGEISDFLADGQGEGGDFDAAVADGYARPEQLLSRLATTSGRAAQQGLLIGADLAGAKHWWLGQDIVVIGPRADAYARALAQLGASPRTAPDDATTLAGLIAAAGR</sequence>
<proteinExistence type="predicted"/>
<dbReference type="EC" id="2.7.1.58" evidence="1"/>
<organism evidence="1 2">
    <name type="scientific">Ketogulonicigenium vulgare (strain WSH-001)</name>
    <dbReference type="NCBI Taxonomy" id="759362"/>
    <lineage>
        <taxon>Bacteria</taxon>
        <taxon>Pseudomonadati</taxon>
        <taxon>Pseudomonadota</taxon>
        <taxon>Alphaproteobacteria</taxon>
        <taxon>Rhodobacterales</taxon>
        <taxon>Roseobacteraceae</taxon>
        <taxon>Ketogulonicigenium</taxon>
    </lineage>
</organism>
<evidence type="ECO:0000313" key="1">
    <source>
        <dbReference type="EMBL" id="AEM40248.1"/>
    </source>
</evidence>
<dbReference type="RefSeq" id="WP_013383680.1">
    <property type="nucleotide sequence ID" value="NC_017384.1"/>
</dbReference>
<dbReference type="GO" id="GO:0034194">
    <property type="term" value="P:D-galactonate catabolic process"/>
    <property type="evidence" value="ECO:0007669"/>
    <property type="project" value="InterPro"/>
</dbReference>
<dbReference type="OrthoDB" id="256574at2"/>
<dbReference type="Proteomes" id="UP000000692">
    <property type="component" value="Chromosome"/>
</dbReference>
<name>F9Y9Z6_KETVW</name>
<keyword evidence="1" id="KW-0808">Transferase</keyword>
<reference evidence="1 2" key="1">
    <citation type="journal article" date="2011" name="J. Bacteriol.">
        <title>Complete genome sequence of the industrial strain Ketogulonicigenium vulgare WSH-001.</title>
        <authorList>
            <person name="Liu L."/>
            <person name="Li Y."/>
            <person name="Zhang J."/>
            <person name="Zhou Z."/>
            <person name="Liu J."/>
            <person name="Li X."/>
            <person name="Zhou J."/>
            <person name="Du G."/>
            <person name="Wang L."/>
            <person name="Chen J."/>
        </authorList>
    </citation>
    <scope>NUCLEOTIDE SEQUENCE [LARGE SCALE GENOMIC DNA]</scope>
    <source>
        <strain evidence="1 2">WSH-001</strain>
    </source>
</reference>
<dbReference type="Pfam" id="PF05035">
    <property type="entry name" value="DGOK"/>
    <property type="match status" value="2"/>
</dbReference>
<dbReference type="eggNOG" id="COG3734">
    <property type="taxonomic scope" value="Bacteria"/>
</dbReference>
<protein>
    <submittedName>
        <fullName evidence="1">2-dehydro-3-deoxygalactonokinase, putative</fullName>
        <ecNumber evidence="1">2.7.1.58</ecNumber>
    </submittedName>
</protein>
<keyword evidence="2" id="KW-1185">Reference proteome</keyword>
<dbReference type="InterPro" id="IPR042257">
    <property type="entry name" value="DGOK_C"/>
</dbReference>
<dbReference type="HOGENOM" id="CLU_058005_1_0_5"/>
<dbReference type="KEGG" id="kvl:KVU_0409"/>
<dbReference type="AlphaFoldDB" id="F9Y9Z6"/>
<gene>
    <name evidence="1" type="primary">dgoK</name>
    <name evidence="1" type="ordered locus">KVU_0409</name>
</gene>
<evidence type="ECO:0000313" key="2">
    <source>
        <dbReference type="Proteomes" id="UP000000692"/>
    </source>
</evidence>
<keyword evidence="1" id="KW-0418">Kinase</keyword>
<dbReference type="EMBL" id="CP002018">
    <property type="protein sequence ID" value="AEM40248.1"/>
    <property type="molecule type" value="Genomic_DNA"/>
</dbReference>
<dbReference type="GO" id="GO:0008671">
    <property type="term" value="F:2-dehydro-3-deoxygalactonokinase activity"/>
    <property type="evidence" value="ECO:0007669"/>
    <property type="project" value="UniProtKB-EC"/>
</dbReference>
<dbReference type="Gene3D" id="3.30.420.310">
    <property type="entry name" value="2-keto-3-deoxy-galactonokinase, C-terminal domain"/>
    <property type="match status" value="2"/>
</dbReference>